<proteinExistence type="predicted"/>
<dbReference type="EMBL" id="BMUU01000008">
    <property type="protein sequence ID" value="GGY49078.1"/>
    <property type="molecule type" value="Genomic_DNA"/>
</dbReference>
<evidence type="ECO:0000313" key="3">
    <source>
        <dbReference type="Proteomes" id="UP000600946"/>
    </source>
</evidence>
<protein>
    <submittedName>
        <fullName evidence="2">Uncharacterized protein</fullName>
    </submittedName>
</protein>
<dbReference type="Proteomes" id="UP000600946">
    <property type="component" value="Unassembled WGS sequence"/>
</dbReference>
<feature type="region of interest" description="Disordered" evidence="1">
    <location>
        <begin position="1"/>
        <end position="31"/>
    </location>
</feature>
<reference evidence="3" key="1">
    <citation type="journal article" date="2019" name="Int. J. Syst. Evol. Microbiol.">
        <title>The Global Catalogue of Microorganisms (GCM) 10K type strain sequencing project: providing services to taxonomists for standard genome sequencing and annotation.</title>
        <authorList>
            <consortium name="The Broad Institute Genomics Platform"/>
            <consortium name="The Broad Institute Genome Sequencing Center for Infectious Disease"/>
            <person name="Wu L."/>
            <person name="Ma J."/>
        </authorList>
    </citation>
    <scope>NUCLEOTIDE SEQUENCE [LARGE SCALE GENOMIC DNA]</scope>
    <source>
        <strain evidence="3">JCM 4594</strain>
    </source>
</reference>
<evidence type="ECO:0000313" key="2">
    <source>
        <dbReference type="EMBL" id="GGY49078.1"/>
    </source>
</evidence>
<name>A0ABQ3AGM8_9ACTN</name>
<accession>A0ABQ3AGM8</accession>
<feature type="compositionally biased region" description="Pro residues" evidence="1">
    <location>
        <begin position="119"/>
        <end position="128"/>
    </location>
</feature>
<keyword evidence="3" id="KW-1185">Reference proteome</keyword>
<organism evidence="2 3">
    <name type="scientific">Streptomyces xanthochromogenes</name>
    <dbReference type="NCBI Taxonomy" id="67384"/>
    <lineage>
        <taxon>Bacteria</taxon>
        <taxon>Bacillati</taxon>
        <taxon>Actinomycetota</taxon>
        <taxon>Actinomycetes</taxon>
        <taxon>Kitasatosporales</taxon>
        <taxon>Streptomycetaceae</taxon>
        <taxon>Streptomyces</taxon>
    </lineage>
</organism>
<comment type="caution">
    <text evidence="2">The sequence shown here is derived from an EMBL/GenBank/DDBJ whole genome shotgun (WGS) entry which is preliminary data.</text>
</comment>
<evidence type="ECO:0000256" key="1">
    <source>
        <dbReference type="SAM" id="MobiDB-lite"/>
    </source>
</evidence>
<gene>
    <name evidence="2" type="ORF">GCM10010326_49340</name>
</gene>
<feature type="region of interest" description="Disordered" evidence="1">
    <location>
        <begin position="104"/>
        <end position="128"/>
    </location>
</feature>
<sequence length="128" mass="13794">MHTYDSPRQPYPSQIPAMRPSGEASGTHSPTPIYDALYSEYLRSFRALPGDRSGEEDLGFTGFGAIGGFGTGTHGARTGHQTGHQTQHFPATYVGNWHVHPAMNANGRQYAGQHQLPAALPPGPRRGL</sequence>